<reference evidence="3 4" key="1">
    <citation type="submission" date="2016-10" db="EMBL/GenBank/DDBJ databases">
        <authorList>
            <person name="de Groot N.N."/>
        </authorList>
    </citation>
    <scope>NUCLEOTIDE SEQUENCE [LARGE SCALE GENOMIC DNA]</scope>
    <source>
        <strain evidence="4">EB21,IBRC-M 10013,KCTC 4048</strain>
    </source>
</reference>
<sequence>MSQHTIDGSLVTLVLVFLGALLVLPLLFMGFGMMGYGSMMGVGEHGMWNGGTAPGWAVLVGVLMQLGFLAALVAGIYLLYRFLTRHDTGADRAVEELRMAYARGDLTDEEYQQRREALEEESNS</sequence>
<keyword evidence="1" id="KW-1133">Transmembrane helix</keyword>
<dbReference type="OrthoDB" id="53394at2157"/>
<feature type="domain" description="SHOCT" evidence="2">
    <location>
        <begin position="93"/>
        <end position="118"/>
    </location>
</feature>
<feature type="transmembrane region" description="Helical" evidence="1">
    <location>
        <begin position="12"/>
        <end position="36"/>
    </location>
</feature>
<evidence type="ECO:0000259" key="2">
    <source>
        <dbReference type="Pfam" id="PF09851"/>
    </source>
</evidence>
<dbReference type="InterPro" id="IPR018649">
    <property type="entry name" value="SHOCT"/>
</dbReference>
<evidence type="ECO:0000313" key="3">
    <source>
        <dbReference type="EMBL" id="SDN18349.1"/>
    </source>
</evidence>
<keyword evidence="1" id="KW-0472">Membrane</keyword>
<keyword evidence="4" id="KW-1185">Reference proteome</keyword>
<protein>
    <submittedName>
        <fullName evidence="3">Putative membrane protein</fullName>
    </submittedName>
</protein>
<evidence type="ECO:0000313" key="4">
    <source>
        <dbReference type="Proteomes" id="UP000199370"/>
    </source>
</evidence>
<gene>
    <name evidence="3" type="ORF">SAMN05192554_11921</name>
</gene>
<dbReference type="EMBL" id="FNIA01000019">
    <property type="protein sequence ID" value="SDN18349.1"/>
    <property type="molecule type" value="Genomic_DNA"/>
</dbReference>
<accession>A0A1G9ZAJ8</accession>
<dbReference type="RefSeq" id="WP_089735164.1">
    <property type="nucleotide sequence ID" value="NZ_FNIA01000019.1"/>
</dbReference>
<organism evidence="3 4">
    <name type="scientific">Haloarchaeobius iranensis</name>
    <dbReference type="NCBI Taxonomy" id="996166"/>
    <lineage>
        <taxon>Archaea</taxon>
        <taxon>Methanobacteriati</taxon>
        <taxon>Methanobacteriota</taxon>
        <taxon>Stenosarchaea group</taxon>
        <taxon>Halobacteria</taxon>
        <taxon>Halobacteriales</taxon>
        <taxon>Halorubellaceae</taxon>
        <taxon>Haloarchaeobius</taxon>
    </lineage>
</organism>
<evidence type="ECO:0000256" key="1">
    <source>
        <dbReference type="SAM" id="Phobius"/>
    </source>
</evidence>
<dbReference type="Pfam" id="PF09851">
    <property type="entry name" value="SHOCT"/>
    <property type="match status" value="1"/>
</dbReference>
<dbReference type="AlphaFoldDB" id="A0A1G9ZAJ8"/>
<feature type="transmembrane region" description="Helical" evidence="1">
    <location>
        <begin position="56"/>
        <end position="80"/>
    </location>
</feature>
<proteinExistence type="predicted"/>
<keyword evidence="1" id="KW-0812">Transmembrane</keyword>
<dbReference type="Proteomes" id="UP000199370">
    <property type="component" value="Unassembled WGS sequence"/>
</dbReference>
<name>A0A1G9ZAJ8_9EURY</name>